<feature type="transmembrane region" description="Helical" evidence="6">
    <location>
        <begin position="335"/>
        <end position="354"/>
    </location>
</feature>
<keyword evidence="8" id="KW-1185">Reference proteome</keyword>
<feature type="transmembrane region" description="Helical" evidence="6">
    <location>
        <begin position="169"/>
        <end position="187"/>
    </location>
</feature>
<dbReference type="AlphaFoldDB" id="A0A6C0TZL9"/>
<dbReference type="PANTHER" id="PTHR43124">
    <property type="entry name" value="PURINE EFFLUX PUMP PBUE"/>
    <property type="match status" value="1"/>
</dbReference>
<dbReference type="InterPro" id="IPR036259">
    <property type="entry name" value="MFS_trans_sf"/>
</dbReference>
<organism evidence="7 8">
    <name type="scientific">Kineobactrum salinum</name>
    <dbReference type="NCBI Taxonomy" id="2708301"/>
    <lineage>
        <taxon>Bacteria</taxon>
        <taxon>Pseudomonadati</taxon>
        <taxon>Pseudomonadota</taxon>
        <taxon>Gammaproteobacteria</taxon>
        <taxon>Cellvibrionales</taxon>
        <taxon>Halieaceae</taxon>
        <taxon>Kineobactrum</taxon>
    </lineage>
</organism>
<feature type="transmembrane region" description="Helical" evidence="6">
    <location>
        <begin position="107"/>
        <end position="126"/>
    </location>
</feature>
<evidence type="ECO:0000256" key="5">
    <source>
        <dbReference type="ARBA" id="ARBA00023136"/>
    </source>
</evidence>
<proteinExistence type="predicted"/>
<evidence type="ECO:0000313" key="7">
    <source>
        <dbReference type="EMBL" id="QIB64147.1"/>
    </source>
</evidence>
<name>A0A6C0TZL9_9GAMM</name>
<dbReference type="SUPFAM" id="SSF103473">
    <property type="entry name" value="MFS general substrate transporter"/>
    <property type="match status" value="1"/>
</dbReference>
<gene>
    <name evidence="7" type="ORF">G3T16_00665</name>
</gene>
<evidence type="ECO:0000256" key="1">
    <source>
        <dbReference type="ARBA" id="ARBA00004651"/>
    </source>
</evidence>
<accession>A0A6C0TZL9</accession>
<feature type="transmembrane region" description="Helical" evidence="6">
    <location>
        <begin position="360"/>
        <end position="383"/>
    </location>
</feature>
<dbReference type="GO" id="GO:0005886">
    <property type="term" value="C:plasma membrane"/>
    <property type="evidence" value="ECO:0007669"/>
    <property type="project" value="UniProtKB-SubCell"/>
</dbReference>
<feature type="transmembrane region" description="Helical" evidence="6">
    <location>
        <begin position="274"/>
        <end position="291"/>
    </location>
</feature>
<evidence type="ECO:0000313" key="8">
    <source>
        <dbReference type="Proteomes" id="UP000477680"/>
    </source>
</evidence>
<evidence type="ECO:0000256" key="4">
    <source>
        <dbReference type="ARBA" id="ARBA00022989"/>
    </source>
</evidence>
<keyword evidence="3 6" id="KW-0812">Transmembrane</keyword>
<sequence length="398" mass="41440">MNQALHAKQASSFQGLESLAYILVGTVGVGVFLCMPVISSALAENFGFDARQVGEFSFVQLAFISLGCLAGLYFSRRFSMRSVAAASVGLLLLMDLVSPHLREYNLFLVARAVAGMAGGVAMALATGALARLPAAEKYFGLFLLSQIIFSVVGIWLMPRLVASFGIAGVFYPLALVELVVIPLALLSMPARSFAEGPSSVARNSTADWMLSAVMLVAILTFFTAVGAYWTYVGMIGRGSGLSAESVGLALSLAAVGGALGSLVPVVVQQRFGQIVPLAGAAACLLLALALTNDHDSLFTFALSAAIFMFGWYIFHPYQLGVLAAIDRDGRAMMASAALTGLGLSIGPALVSRFIDDDMSVVYWISGAAFAVALGLILGAMAFATSGKSSAGAPCINKK</sequence>
<keyword evidence="4 6" id="KW-1133">Transmembrane helix</keyword>
<dbReference type="EMBL" id="CP048711">
    <property type="protein sequence ID" value="QIB64147.1"/>
    <property type="molecule type" value="Genomic_DNA"/>
</dbReference>
<feature type="transmembrane region" description="Helical" evidence="6">
    <location>
        <begin position="297"/>
        <end position="314"/>
    </location>
</feature>
<dbReference type="PANTHER" id="PTHR43124:SF10">
    <property type="entry name" value="PURINE EFFLUX PUMP PBUE"/>
    <property type="match status" value="1"/>
</dbReference>
<dbReference type="RefSeq" id="WP_163493397.1">
    <property type="nucleotide sequence ID" value="NZ_CP048711.1"/>
</dbReference>
<feature type="transmembrane region" description="Helical" evidence="6">
    <location>
        <begin position="208"/>
        <end position="231"/>
    </location>
</feature>
<dbReference type="KEGG" id="kim:G3T16_00665"/>
<dbReference type="Pfam" id="PF07690">
    <property type="entry name" value="MFS_1"/>
    <property type="match status" value="1"/>
</dbReference>
<dbReference type="Gene3D" id="1.20.1250.20">
    <property type="entry name" value="MFS general substrate transporter like domains"/>
    <property type="match status" value="1"/>
</dbReference>
<protein>
    <submittedName>
        <fullName evidence="7">MFS transporter</fullName>
    </submittedName>
</protein>
<evidence type="ECO:0000256" key="6">
    <source>
        <dbReference type="SAM" id="Phobius"/>
    </source>
</evidence>
<keyword evidence="5 6" id="KW-0472">Membrane</keyword>
<reference evidence="7 8" key="1">
    <citation type="submission" date="2020-02" db="EMBL/GenBank/DDBJ databases">
        <title>Genome sequencing for Kineobactrum sp. M2.</title>
        <authorList>
            <person name="Park S.-J."/>
        </authorList>
    </citation>
    <scope>NUCLEOTIDE SEQUENCE [LARGE SCALE GENOMIC DNA]</scope>
    <source>
        <strain evidence="7 8">M2</strain>
    </source>
</reference>
<keyword evidence="2" id="KW-1003">Cell membrane</keyword>
<evidence type="ECO:0000256" key="2">
    <source>
        <dbReference type="ARBA" id="ARBA00022475"/>
    </source>
</evidence>
<dbReference type="InterPro" id="IPR011701">
    <property type="entry name" value="MFS"/>
</dbReference>
<feature type="transmembrane region" description="Helical" evidence="6">
    <location>
        <begin position="138"/>
        <end position="157"/>
    </location>
</feature>
<feature type="transmembrane region" description="Helical" evidence="6">
    <location>
        <begin position="58"/>
        <end position="75"/>
    </location>
</feature>
<dbReference type="InterPro" id="IPR050189">
    <property type="entry name" value="MFS_Efflux_Transporters"/>
</dbReference>
<comment type="subcellular location">
    <subcellularLocation>
        <location evidence="1">Cell membrane</location>
        <topology evidence="1">Multi-pass membrane protein</topology>
    </subcellularLocation>
</comment>
<dbReference type="GO" id="GO:0022857">
    <property type="term" value="F:transmembrane transporter activity"/>
    <property type="evidence" value="ECO:0007669"/>
    <property type="project" value="InterPro"/>
</dbReference>
<dbReference type="Proteomes" id="UP000477680">
    <property type="component" value="Chromosome"/>
</dbReference>
<feature type="transmembrane region" description="Helical" evidence="6">
    <location>
        <begin position="246"/>
        <end position="267"/>
    </location>
</feature>
<evidence type="ECO:0000256" key="3">
    <source>
        <dbReference type="ARBA" id="ARBA00022692"/>
    </source>
</evidence>
<feature type="transmembrane region" description="Helical" evidence="6">
    <location>
        <begin position="20"/>
        <end position="38"/>
    </location>
</feature>